<dbReference type="GO" id="GO:0043023">
    <property type="term" value="F:ribosomal large subunit binding"/>
    <property type="evidence" value="ECO:0007669"/>
    <property type="project" value="TreeGrafter"/>
</dbReference>
<comment type="similarity">
    <text evidence="1">Belongs to the Iojap/RsfS family.</text>
</comment>
<name>A0A6J7EGM1_9ZZZZ</name>
<organism evidence="2">
    <name type="scientific">freshwater metagenome</name>
    <dbReference type="NCBI Taxonomy" id="449393"/>
    <lineage>
        <taxon>unclassified sequences</taxon>
        <taxon>metagenomes</taxon>
        <taxon>ecological metagenomes</taxon>
    </lineage>
</organism>
<dbReference type="Pfam" id="PF02410">
    <property type="entry name" value="RsfS"/>
    <property type="match status" value="1"/>
</dbReference>
<evidence type="ECO:0000256" key="1">
    <source>
        <dbReference type="ARBA" id="ARBA00010574"/>
    </source>
</evidence>
<dbReference type="SUPFAM" id="SSF81301">
    <property type="entry name" value="Nucleotidyltransferase"/>
    <property type="match status" value="1"/>
</dbReference>
<dbReference type="AlphaFoldDB" id="A0A6J7EGM1"/>
<accession>A0A6J7EGM1</accession>
<dbReference type="GO" id="GO:0017148">
    <property type="term" value="P:negative regulation of translation"/>
    <property type="evidence" value="ECO:0007669"/>
    <property type="project" value="TreeGrafter"/>
</dbReference>
<dbReference type="InterPro" id="IPR043519">
    <property type="entry name" value="NT_sf"/>
</dbReference>
<dbReference type="NCBIfam" id="TIGR00090">
    <property type="entry name" value="rsfS_iojap_ybeB"/>
    <property type="match status" value="1"/>
</dbReference>
<protein>
    <submittedName>
        <fullName evidence="2">Unannotated protein</fullName>
    </submittedName>
</protein>
<dbReference type="InterPro" id="IPR004394">
    <property type="entry name" value="Iojap/RsfS/C7orf30"/>
</dbReference>
<evidence type="ECO:0000313" key="2">
    <source>
        <dbReference type="EMBL" id="CAB4882487.1"/>
    </source>
</evidence>
<dbReference type="Gene3D" id="3.30.460.10">
    <property type="entry name" value="Beta Polymerase, domain 2"/>
    <property type="match status" value="1"/>
</dbReference>
<dbReference type="GO" id="GO:0090071">
    <property type="term" value="P:negative regulation of ribosome biogenesis"/>
    <property type="evidence" value="ECO:0007669"/>
    <property type="project" value="TreeGrafter"/>
</dbReference>
<dbReference type="HAMAP" id="MF_01477">
    <property type="entry name" value="Iojap_RsfS"/>
    <property type="match status" value="1"/>
</dbReference>
<gene>
    <name evidence="2" type="ORF">UFOPK3402_01445</name>
</gene>
<reference evidence="2" key="1">
    <citation type="submission" date="2020-05" db="EMBL/GenBank/DDBJ databases">
        <authorList>
            <person name="Chiriac C."/>
            <person name="Salcher M."/>
            <person name="Ghai R."/>
            <person name="Kavagutti S V."/>
        </authorList>
    </citation>
    <scope>NUCLEOTIDE SEQUENCE</scope>
</reference>
<sequence>MAATQEAIGLAIAAAEAAADKMATDIVVIDVSEHVVLTDIFVLCSAQNERQVKGVVDAVEERLLKMGSKLLRREGERTSHWVLLDFGDVVVHVQIAEERIHYAIERLWKDCPFIELPESVTRPNSVHEE</sequence>
<dbReference type="PANTHER" id="PTHR21043">
    <property type="entry name" value="IOJAP SUPERFAMILY ORTHOLOG"/>
    <property type="match status" value="1"/>
</dbReference>
<dbReference type="PANTHER" id="PTHR21043:SF0">
    <property type="entry name" value="MITOCHONDRIAL ASSEMBLY OF RIBOSOMAL LARGE SUBUNIT PROTEIN 1"/>
    <property type="match status" value="1"/>
</dbReference>
<dbReference type="EMBL" id="CAFBLS010000196">
    <property type="protein sequence ID" value="CAB4882487.1"/>
    <property type="molecule type" value="Genomic_DNA"/>
</dbReference>
<proteinExistence type="inferred from homology"/>
<dbReference type="FunFam" id="3.30.460.10:FF:000008">
    <property type="entry name" value="Ribosomal silencing factor RsfS"/>
    <property type="match status" value="1"/>
</dbReference>